<dbReference type="Gene3D" id="3.40.30.10">
    <property type="entry name" value="Glutaredoxin"/>
    <property type="match status" value="1"/>
</dbReference>
<gene>
    <name evidence="4" type="primary">dsbD_1</name>
    <name evidence="4" type="ORF">LzC2_11870</name>
</gene>
<dbReference type="EC" id="1.8.1.8" evidence="4"/>
<feature type="signal peptide" evidence="2">
    <location>
        <begin position="1"/>
        <end position="34"/>
    </location>
</feature>
<feature type="domain" description="Thioredoxin" evidence="3">
    <location>
        <begin position="48"/>
        <end position="193"/>
    </location>
</feature>
<evidence type="ECO:0000259" key="3">
    <source>
        <dbReference type="PROSITE" id="PS51352"/>
    </source>
</evidence>
<feature type="chain" id="PRO_5045579015" evidence="2">
    <location>
        <begin position="35"/>
        <end position="359"/>
    </location>
</feature>
<keyword evidence="4" id="KW-0560">Oxidoreductase</keyword>
<comment type="caution">
    <text evidence="4">The sequence shown here is derived from an EMBL/GenBank/DDBJ whole genome shotgun (WGS) entry which is preliminary data.</text>
</comment>
<keyword evidence="2" id="KW-0732">Signal</keyword>
<evidence type="ECO:0000256" key="1">
    <source>
        <dbReference type="SAM" id="MobiDB-lite"/>
    </source>
</evidence>
<dbReference type="PANTHER" id="PTHR43601">
    <property type="entry name" value="THIOREDOXIN, MITOCHONDRIAL"/>
    <property type="match status" value="1"/>
</dbReference>
<sequence>MRYRLGMPPVPRFSRWAVSSVATMTVLSASSLVAGEKPPAERTAGYRPSVSTVAPETTLRPAGIGSTIAEAEPDGKPQPGCWVEDVETARVTAGATGRPVVLHFHAEWCRPCQEMEHNVLGDPAVLAQLGGDGVVGVKVDVDEHEDLAEEFGVTALPADVFLQADGTLLTRAVGPTDAAGYAGRLSRVAAHLPATDAADLLECPKCEPGDPAELLEEWARRRGPGCIELGLKGYCPVSLIDGRVWEKGEAKFAWSFGGVAYHLKDAATLAKFRANPSRYAPQLSGYDPHLLSTTARAVPGRAEFAAFYEGNLYLHATEASRKAFIADPAGHALPQRIYPSAADVAKTAAETDDDPLMGS</sequence>
<feature type="region of interest" description="Disordered" evidence="1">
    <location>
        <begin position="33"/>
        <end position="54"/>
    </location>
</feature>
<keyword evidence="5" id="KW-1185">Reference proteome</keyword>
<dbReference type="InterPro" id="IPR013766">
    <property type="entry name" value="Thioredoxin_domain"/>
</dbReference>
<dbReference type="GO" id="GO:0047134">
    <property type="term" value="F:protein-disulfide reductase [NAD(P)H] activity"/>
    <property type="evidence" value="ECO:0007669"/>
    <property type="project" value="UniProtKB-EC"/>
</dbReference>
<name>A0ABX1VAP1_9PLAN</name>
<protein>
    <submittedName>
        <fullName evidence="4">Thiol:disulfide interchange protein DsbD</fullName>
        <ecNumber evidence="4">1.8.1.8</ecNumber>
    </submittedName>
</protein>
<organism evidence="4 5">
    <name type="scientific">Alienimonas chondri</name>
    <dbReference type="NCBI Taxonomy" id="2681879"/>
    <lineage>
        <taxon>Bacteria</taxon>
        <taxon>Pseudomonadati</taxon>
        <taxon>Planctomycetota</taxon>
        <taxon>Planctomycetia</taxon>
        <taxon>Planctomycetales</taxon>
        <taxon>Planctomycetaceae</taxon>
        <taxon>Alienimonas</taxon>
    </lineage>
</organism>
<dbReference type="SUPFAM" id="SSF52833">
    <property type="entry name" value="Thioredoxin-like"/>
    <property type="match status" value="1"/>
</dbReference>
<dbReference type="Proteomes" id="UP000609651">
    <property type="component" value="Unassembled WGS sequence"/>
</dbReference>
<dbReference type="InterPro" id="IPR036249">
    <property type="entry name" value="Thioredoxin-like_sf"/>
</dbReference>
<dbReference type="PANTHER" id="PTHR43601:SF3">
    <property type="entry name" value="THIOREDOXIN, MITOCHONDRIAL"/>
    <property type="match status" value="1"/>
</dbReference>
<evidence type="ECO:0000313" key="5">
    <source>
        <dbReference type="Proteomes" id="UP000609651"/>
    </source>
</evidence>
<dbReference type="PROSITE" id="PS51352">
    <property type="entry name" value="THIOREDOXIN_2"/>
    <property type="match status" value="1"/>
</dbReference>
<dbReference type="EMBL" id="WTPX01000026">
    <property type="protein sequence ID" value="NNJ25124.1"/>
    <property type="molecule type" value="Genomic_DNA"/>
</dbReference>
<dbReference type="Pfam" id="PF13899">
    <property type="entry name" value="Thioredoxin_7"/>
    <property type="match status" value="1"/>
</dbReference>
<proteinExistence type="predicted"/>
<reference evidence="4 5" key="1">
    <citation type="journal article" date="2020" name="Syst. Appl. Microbiol.">
        <title>Alienimonas chondri sp. nov., a novel planctomycete isolated from the biofilm of the red alga Chondrus crispus.</title>
        <authorList>
            <person name="Vitorino I."/>
            <person name="Albuquerque L."/>
            <person name="Wiegand S."/>
            <person name="Kallscheuer N."/>
            <person name="da Costa M.S."/>
            <person name="Lobo-da-Cunha A."/>
            <person name="Jogler C."/>
            <person name="Lage O.M."/>
        </authorList>
    </citation>
    <scope>NUCLEOTIDE SEQUENCE [LARGE SCALE GENOMIC DNA]</scope>
    <source>
        <strain evidence="4 5">LzC2</strain>
    </source>
</reference>
<evidence type="ECO:0000313" key="4">
    <source>
        <dbReference type="EMBL" id="NNJ25124.1"/>
    </source>
</evidence>
<evidence type="ECO:0000256" key="2">
    <source>
        <dbReference type="SAM" id="SignalP"/>
    </source>
</evidence>
<accession>A0ABX1VAP1</accession>